<keyword evidence="1" id="KW-1133">Transmembrane helix</keyword>
<keyword evidence="1" id="KW-0472">Membrane</keyword>
<proteinExistence type="predicted"/>
<evidence type="ECO:0000256" key="1">
    <source>
        <dbReference type="SAM" id="Phobius"/>
    </source>
</evidence>
<keyword evidence="3" id="KW-1185">Reference proteome</keyword>
<evidence type="ECO:0000313" key="3">
    <source>
        <dbReference type="Proteomes" id="UP000643403"/>
    </source>
</evidence>
<reference evidence="3" key="1">
    <citation type="journal article" date="2019" name="Int. J. Syst. Evol. Microbiol.">
        <title>The Global Catalogue of Microorganisms (GCM) 10K type strain sequencing project: providing services to taxonomists for standard genome sequencing and annotation.</title>
        <authorList>
            <consortium name="The Broad Institute Genomics Platform"/>
            <consortium name="The Broad Institute Genome Sequencing Center for Infectious Disease"/>
            <person name="Wu L."/>
            <person name="Ma J."/>
        </authorList>
    </citation>
    <scope>NUCLEOTIDE SEQUENCE [LARGE SCALE GENOMIC DNA]</scope>
    <source>
        <strain evidence="3">KCTC 22558</strain>
    </source>
</reference>
<comment type="caution">
    <text evidence="2">The sequence shown here is derived from an EMBL/GenBank/DDBJ whole genome shotgun (WGS) entry which is preliminary data.</text>
</comment>
<dbReference type="InterPro" id="IPR018723">
    <property type="entry name" value="DUF2254_membrane"/>
</dbReference>
<name>A0ABQ3BXF9_9GAMM</name>
<feature type="transmembrane region" description="Helical" evidence="1">
    <location>
        <begin position="133"/>
        <end position="154"/>
    </location>
</feature>
<sequence length="436" mass="45653">MTTRLQRSLLLVTRQLWFRAGIFSLVAVGAALLAKQVDGYLPADMPFKVSAEAVTSILGALASSMLAVTIFSLSTLVSALAAATSGVTPRARGLLQGDRAALNALSTFLGAFLFSLVGMIALQTGYYGERGRLVLFVATLGMVAVVVVTLVRWIDHVSSLGGVTETAERIEEVAAGALADRARRPYLGAQPFPGATPQGSPVLAPSTGYLQHVDAAKLQAIAEERGARIYVLALPGTFLTTATRVAIVEREAGEPCDDGMAKRIRAALTVAHSRSFDQDPRFGLLVLSEIASRALSPAVNDPGTAIGVIGRSLRLLLDFDPARESAPEFDRVFAPAIDPDDLVTDAFAAIARDGASNPDVGLRLQKALHALVTEGATGVSQAAARLSTYAMLLARDALQSLHDMPRLADVADAIARDAAARHAAPGGTGQPTSPRN</sequence>
<dbReference type="Proteomes" id="UP000643403">
    <property type="component" value="Unassembled WGS sequence"/>
</dbReference>
<feature type="transmembrane region" description="Helical" evidence="1">
    <location>
        <begin position="16"/>
        <end position="34"/>
    </location>
</feature>
<dbReference type="RefSeq" id="WP_189448024.1">
    <property type="nucleotide sequence ID" value="NZ_BMXY01000001.1"/>
</dbReference>
<feature type="transmembrane region" description="Helical" evidence="1">
    <location>
        <begin position="100"/>
        <end position="121"/>
    </location>
</feature>
<evidence type="ECO:0000313" key="2">
    <source>
        <dbReference type="EMBL" id="GGZ60677.1"/>
    </source>
</evidence>
<organism evidence="2 3">
    <name type="scientific">Cognatilysobacter xinjiangensis</name>
    <dbReference type="NCBI Taxonomy" id="546892"/>
    <lineage>
        <taxon>Bacteria</taxon>
        <taxon>Pseudomonadati</taxon>
        <taxon>Pseudomonadota</taxon>
        <taxon>Gammaproteobacteria</taxon>
        <taxon>Lysobacterales</taxon>
        <taxon>Lysobacteraceae</taxon>
        <taxon>Cognatilysobacter</taxon>
    </lineage>
</organism>
<feature type="transmembrane region" description="Helical" evidence="1">
    <location>
        <begin position="55"/>
        <end position="80"/>
    </location>
</feature>
<dbReference type="EMBL" id="BMXY01000001">
    <property type="protein sequence ID" value="GGZ60677.1"/>
    <property type="molecule type" value="Genomic_DNA"/>
</dbReference>
<keyword evidence="1" id="KW-0812">Transmembrane</keyword>
<dbReference type="Pfam" id="PF10011">
    <property type="entry name" value="DUF2254"/>
    <property type="match status" value="1"/>
</dbReference>
<accession>A0ABQ3BXF9</accession>
<protein>
    <recommendedName>
        <fullName evidence="4">DUF2254 domain-containing protein</fullName>
    </recommendedName>
</protein>
<evidence type="ECO:0008006" key="4">
    <source>
        <dbReference type="Google" id="ProtNLM"/>
    </source>
</evidence>
<gene>
    <name evidence="2" type="ORF">GCM10008101_13310</name>
</gene>